<proteinExistence type="predicted"/>
<name>Q93V03_STAAU</name>
<accession>Q93V03</accession>
<sequence>MLTIFVLSESYVSSLIVSNLPERDENLIDKAYEKIIQQYISKNIRTRNGRKELVKNFYNTDLPAIPHTKLRDALAHEINKVD</sequence>
<organism evidence="1">
    <name type="scientific">Staphylococcus aureus</name>
    <dbReference type="NCBI Taxonomy" id="1280"/>
    <lineage>
        <taxon>Bacteria</taxon>
        <taxon>Bacillati</taxon>
        <taxon>Bacillota</taxon>
        <taxon>Bacilli</taxon>
        <taxon>Bacillales</taxon>
        <taxon>Staphylococcaceae</taxon>
        <taxon>Staphylococcus</taxon>
    </lineage>
</organism>
<reference evidence="1" key="1">
    <citation type="journal article" date="2001" name="Antimicrob. Agents Chemother.">
        <title>Structural Comparison of Three Types of Staphylococcal Cassette Chromosome mec Integrated in the Chromosome in Methicillin-Resistant Staphylococcus aureus.</title>
        <authorList>
            <person name="Ito T."/>
            <person name="Katayama Y."/>
            <person name="Asada K."/>
            <person name="Mori N."/>
            <person name="Tsutsumimoto K."/>
            <person name="Hiramatsu K."/>
        </authorList>
    </citation>
    <scope>NUCLEOTIDE SEQUENCE</scope>
    <source>
        <strain evidence="1">ATCC25923</strain>
    </source>
</reference>
<dbReference type="AlphaFoldDB" id="Q93V03"/>
<evidence type="ECO:0000313" key="1">
    <source>
        <dbReference type="EMBL" id="BAB47137.1"/>
    </source>
</evidence>
<dbReference type="EMBL" id="AB047239">
    <property type="protein sequence ID" value="BAB47137.1"/>
    <property type="molecule type" value="Genomic_DNA"/>
</dbReference>
<protein>
    <submittedName>
        <fullName evidence="1">Uncharacterized protein</fullName>
    </submittedName>
</protein>